<gene>
    <name evidence="21" type="ORF">PHYEVI_LOCUS4583</name>
</gene>
<dbReference type="GO" id="GO:0030870">
    <property type="term" value="C:Mre11 complex"/>
    <property type="evidence" value="ECO:0007669"/>
    <property type="project" value="UniProtKB-UniRule"/>
</dbReference>
<evidence type="ECO:0000256" key="9">
    <source>
        <dbReference type="ARBA" id="ARBA00022763"/>
    </source>
</evidence>
<evidence type="ECO:0000256" key="7">
    <source>
        <dbReference type="ARBA" id="ARBA00022723"/>
    </source>
</evidence>
<proteinExistence type="inferred from homology"/>
<evidence type="ECO:0000256" key="6">
    <source>
        <dbReference type="ARBA" id="ARBA00022722"/>
    </source>
</evidence>
<dbReference type="InterPro" id="IPR041796">
    <property type="entry name" value="Mre11_N"/>
</dbReference>
<comment type="function">
    <text evidence="16">Core component of the MRN complex, which plays a central role in double-strand break (DSB) repair, DNA recombination, maintenance of telomere integrity and meiosis. The MRN complex is involved in the repair of DNA double-strand breaks (DSBs) via homologous recombination (HR), an error-free mechanism which primarily occurs during S and G2 phases. The complex (1) mediates the end resection of damaged DNA, which generates proper single-stranded DNA, a key initial steps in HR, and is (2) required for the recruitment of other repair factors and efficient activation of ATM and ATR upon DNA damage. Within the MRN complex, MRE11 possesses both single-strand endonuclease activity and double-strand-specific 3'-5' exonuclease activity. MRE11 first endonucleolytically cleaves the 5' strand at DNA DSB ends to prevent non-homologous end joining (NHEJ) and licence HR. It then generates a single-stranded DNA gap via 3' to 5' exonucleolytic degradation, which is required for single-strand invasion and recombination.</text>
</comment>
<evidence type="ECO:0000256" key="16">
    <source>
        <dbReference type="PIRNR" id="PIRNR000882"/>
    </source>
</evidence>
<dbReference type="GO" id="GO:0035861">
    <property type="term" value="C:site of double-strand break"/>
    <property type="evidence" value="ECO:0007669"/>
    <property type="project" value="TreeGrafter"/>
</dbReference>
<evidence type="ECO:0000256" key="15">
    <source>
        <dbReference type="ARBA" id="ARBA00023254"/>
    </source>
</evidence>
<evidence type="ECO:0000256" key="10">
    <source>
        <dbReference type="ARBA" id="ARBA00022801"/>
    </source>
</evidence>
<evidence type="ECO:0000256" key="18">
    <source>
        <dbReference type="RuleBase" id="RU003447"/>
    </source>
</evidence>
<dbReference type="GO" id="GO:0042138">
    <property type="term" value="P:meiotic DNA double-strand break formation"/>
    <property type="evidence" value="ECO:0007669"/>
    <property type="project" value="TreeGrafter"/>
</dbReference>
<sequence>MSHTRASSLISQEESEPSEADTFRILLATDIHLGYAEDHPVRGNDTFETFEEILRIAVEEDVDFILLGGDLFHFAQPTPNCIHKCLELLKKYCLGDKPVSVEFLSDPNLNFTRSENSTVNYEDPNLNVSMPIFSIHGNHDDPTGKSKTSSLDIISATGLVNYFGNYNNYDSIEISPILLRKGATKLALYGLSHIRDERLGRLFLEGKVKILTPDDKDDWFHLLAWHQNRVARSTKNFIPDDSLPDFLDLVLWGHEHDCRIEPERKVNGVYVTQPGSSVATSLTPGEAIPKHVGVLKVAGREFKIEPIPLKTVRPFIIKELALHDPPDDIGDVTPMEYSKDLIHTKIREMIEEAKSMGQTAEVSEKPLIRLSVKYNKESLTFNSIRFGHSYADQVANPDSMVKFQSIRDAQRRKGNASIAAEGEAEDDELILADCIEEFIAERLENKLKFFSKNSLIQAVMKSIGSSDKNAIIDIGDSYRKKLMEALVRDKPDSSRVDQYVREFKDKVENDDDFAKVLLGSSTTMESPENQTSVVTIDGDDCDDQVPQTSTRGKRGRGSPRVQAPTRGRGRGRGRGKKAAAN</sequence>
<dbReference type="EMBL" id="OU900095">
    <property type="protein sequence ID" value="CAG9858192.1"/>
    <property type="molecule type" value="Genomic_DNA"/>
</dbReference>
<dbReference type="GO" id="GO:0030145">
    <property type="term" value="F:manganese ion binding"/>
    <property type="evidence" value="ECO:0007669"/>
    <property type="project" value="UniProtKB-UniRule"/>
</dbReference>
<organism evidence="21 22">
    <name type="scientific">Phyllotreta striolata</name>
    <name type="common">Striped flea beetle</name>
    <name type="synonym">Crioceris striolata</name>
    <dbReference type="NCBI Taxonomy" id="444603"/>
    <lineage>
        <taxon>Eukaryota</taxon>
        <taxon>Metazoa</taxon>
        <taxon>Ecdysozoa</taxon>
        <taxon>Arthropoda</taxon>
        <taxon>Hexapoda</taxon>
        <taxon>Insecta</taxon>
        <taxon>Pterygota</taxon>
        <taxon>Neoptera</taxon>
        <taxon>Endopterygota</taxon>
        <taxon>Coleoptera</taxon>
        <taxon>Polyphaga</taxon>
        <taxon>Cucujiformia</taxon>
        <taxon>Chrysomeloidea</taxon>
        <taxon>Chrysomelidae</taxon>
        <taxon>Galerucinae</taxon>
        <taxon>Alticini</taxon>
        <taxon>Phyllotreta</taxon>
    </lineage>
</organism>
<dbReference type="AlphaFoldDB" id="A0A9N9TLK9"/>
<evidence type="ECO:0000256" key="4">
    <source>
        <dbReference type="ARBA" id="ARBA00009028"/>
    </source>
</evidence>
<dbReference type="InterPro" id="IPR003701">
    <property type="entry name" value="Mre11"/>
</dbReference>
<dbReference type="FunFam" id="3.60.21.10:FF:000011">
    <property type="entry name" value="Double-strand break repair protein"/>
    <property type="match status" value="1"/>
</dbReference>
<dbReference type="Pfam" id="PF00149">
    <property type="entry name" value="Metallophos"/>
    <property type="match status" value="1"/>
</dbReference>
<keyword evidence="6 16" id="KW-0540">Nuclease</keyword>
<evidence type="ECO:0000313" key="22">
    <source>
        <dbReference type="Proteomes" id="UP001153712"/>
    </source>
</evidence>
<dbReference type="PANTHER" id="PTHR10139">
    <property type="entry name" value="DOUBLE-STRAND BREAK REPAIR PROTEIN MRE11"/>
    <property type="match status" value="1"/>
</dbReference>
<dbReference type="GO" id="GO:0000723">
    <property type="term" value="P:telomere maintenance"/>
    <property type="evidence" value="ECO:0007669"/>
    <property type="project" value="TreeGrafter"/>
</dbReference>
<dbReference type="Gene3D" id="3.60.21.10">
    <property type="match status" value="1"/>
</dbReference>
<dbReference type="InterPro" id="IPR007281">
    <property type="entry name" value="Mre11_DNA-bd"/>
</dbReference>
<dbReference type="GO" id="GO:0008296">
    <property type="term" value="F:3'-5'-DNA exonuclease activity"/>
    <property type="evidence" value="ECO:0007669"/>
    <property type="project" value="InterPro"/>
</dbReference>
<accession>A0A9N9TLK9</accession>
<keyword evidence="14 16" id="KW-0539">Nucleus</keyword>
<dbReference type="GO" id="GO:0006303">
    <property type="term" value="P:double-strand break repair via nonhomologous end joining"/>
    <property type="evidence" value="ECO:0007669"/>
    <property type="project" value="TreeGrafter"/>
</dbReference>
<comment type="subcellular location">
    <subcellularLocation>
        <location evidence="3">Chromosome</location>
    </subcellularLocation>
    <subcellularLocation>
        <location evidence="2 16">Nucleus</location>
    </subcellularLocation>
</comment>
<evidence type="ECO:0000256" key="1">
    <source>
        <dbReference type="ARBA" id="ARBA00001936"/>
    </source>
</evidence>
<feature type="compositionally biased region" description="Polar residues" evidence="19">
    <location>
        <begin position="519"/>
        <end position="534"/>
    </location>
</feature>
<dbReference type="Proteomes" id="UP001153712">
    <property type="component" value="Chromosome 2"/>
</dbReference>
<keyword evidence="10 16" id="KW-0378">Hydrolase</keyword>
<dbReference type="GO" id="GO:0097552">
    <property type="term" value="P:mitochondrial double-strand break repair via homologous recombination"/>
    <property type="evidence" value="ECO:0007669"/>
    <property type="project" value="TreeGrafter"/>
</dbReference>
<dbReference type="GO" id="GO:0000724">
    <property type="term" value="P:double-strand break repair via homologous recombination"/>
    <property type="evidence" value="ECO:0007669"/>
    <property type="project" value="TreeGrafter"/>
</dbReference>
<dbReference type="PIRSF" id="PIRSF000882">
    <property type="entry name" value="DSB_repair_MRE11"/>
    <property type="match status" value="1"/>
</dbReference>
<dbReference type="Pfam" id="PF04152">
    <property type="entry name" value="Mre11_DNA_bind"/>
    <property type="match status" value="1"/>
</dbReference>
<dbReference type="InterPro" id="IPR038487">
    <property type="entry name" value="Mre11_capping_dom"/>
</dbReference>
<feature type="region of interest" description="Disordered" evidence="19">
    <location>
        <begin position="519"/>
        <end position="581"/>
    </location>
</feature>
<evidence type="ECO:0000256" key="13">
    <source>
        <dbReference type="ARBA" id="ARBA00023211"/>
    </source>
</evidence>
<dbReference type="GO" id="GO:0031573">
    <property type="term" value="P:mitotic intra-S DNA damage checkpoint signaling"/>
    <property type="evidence" value="ECO:0007669"/>
    <property type="project" value="TreeGrafter"/>
</dbReference>
<dbReference type="SMART" id="SM01347">
    <property type="entry name" value="Mre11_DNA_bind"/>
    <property type="match status" value="1"/>
</dbReference>
<dbReference type="GO" id="GO:0007095">
    <property type="term" value="P:mitotic G2 DNA damage checkpoint signaling"/>
    <property type="evidence" value="ECO:0007669"/>
    <property type="project" value="TreeGrafter"/>
</dbReference>
<keyword evidence="8 16" id="KW-0255">Endonuclease</keyword>
<comment type="similarity">
    <text evidence="4 16 18">Belongs to the MRE11/RAD32 family.</text>
</comment>
<evidence type="ECO:0000256" key="19">
    <source>
        <dbReference type="SAM" id="MobiDB-lite"/>
    </source>
</evidence>
<keyword evidence="15 16" id="KW-0469">Meiosis</keyword>
<dbReference type="CDD" id="cd00840">
    <property type="entry name" value="MPP_Mre11_N"/>
    <property type="match status" value="1"/>
</dbReference>
<evidence type="ECO:0000313" key="21">
    <source>
        <dbReference type="EMBL" id="CAG9858192.1"/>
    </source>
</evidence>
<evidence type="ECO:0000256" key="14">
    <source>
        <dbReference type="ARBA" id="ARBA00023242"/>
    </source>
</evidence>
<protein>
    <recommendedName>
        <fullName evidence="16">Double-strand break repair protein</fullName>
    </recommendedName>
</protein>
<dbReference type="SUPFAM" id="SSF56300">
    <property type="entry name" value="Metallo-dependent phosphatases"/>
    <property type="match status" value="1"/>
</dbReference>
<dbReference type="PANTHER" id="PTHR10139:SF1">
    <property type="entry name" value="DOUBLE-STRAND BREAK REPAIR PROTEIN MRE11"/>
    <property type="match status" value="1"/>
</dbReference>
<feature type="domain" description="Mre11 DNA-binding" evidence="20">
    <location>
        <begin position="302"/>
        <end position="462"/>
    </location>
</feature>
<dbReference type="OrthoDB" id="30417at2759"/>
<feature type="active site" description="Proton donor" evidence="17">
    <location>
        <position position="139"/>
    </location>
</feature>
<keyword evidence="11 16" id="KW-0269">Exonuclease</keyword>
<reference evidence="21" key="1">
    <citation type="submission" date="2022-01" db="EMBL/GenBank/DDBJ databases">
        <authorList>
            <person name="King R."/>
        </authorList>
    </citation>
    <scope>NUCLEOTIDE SEQUENCE</scope>
</reference>
<dbReference type="Gene3D" id="3.30.110.110">
    <property type="entry name" value="Mre11, capping domain"/>
    <property type="match status" value="1"/>
</dbReference>
<comment type="cofactor">
    <cofactor evidence="1 16">
        <name>Mn(2+)</name>
        <dbReference type="ChEBI" id="CHEBI:29035"/>
    </cofactor>
</comment>
<evidence type="ECO:0000256" key="3">
    <source>
        <dbReference type="ARBA" id="ARBA00004286"/>
    </source>
</evidence>
<feature type="compositionally biased region" description="Basic residues" evidence="19">
    <location>
        <begin position="567"/>
        <end position="581"/>
    </location>
</feature>
<name>A0A9N9TLK9_PHYSR</name>
<keyword evidence="13 16" id="KW-0464">Manganese</keyword>
<evidence type="ECO:0000256" key="17">
    <source>
        <dbReference type="PIRSR" id="PIRSR000882-1"/>
    </source>
</evidence>
<evidence type="ECO:0000259" key="20">
    <source>
        <dbReference type="SMART" id="SM01347"/>
    </source>
</evidence>
<evidence type="ECO:0000256" key="5">
    <source>
        <dbReference type="ARBA" id="ARBA00022454"/>
    </source>
</evidence>
<keyword evidence="7" id="KW-0479">Metal-binding</keyword>
<keyword evidence="22" id="KW-1185">Reference proteome</keyword>
<keyword evidence="12 16" id="KW-0234">DNA repair</keyword>
<dbReference type="InterPro" id="IPR029052">
    <property type="entry name" value="Metallo-depent_PP-like"/>
</dbReference>
<evidence type="ECO:0000256" key="11">
    <source>
        <dbReference type="ARBA" id="ARBA00022839"/>
    </source>
</evidence>
<dbReference type="NCBIfam" id="TIGR00583">
    <property type="entry name" value="mre11"/>
    <property type="match status" value="1"/>
</dbReference>
<keyword evidence="5" id="KW-0158">Chromosome</keyword>
<evidence type="ECO:0000256" key="8">
    <source>
        <dbReference type="ARBA" id="ARBA00022759"/>
    </source>
</evidence>
<dbReference type="InterPro" id="IPR004843">
    <property type="entry name" value="Calcineurin-like_PHP"/>
</dbReference>
<evidence type="ECO:0000256" key="2">
    <source>
        <dbReference type="ARBA" id="ARBA00004123"/>
    </source>
</evidence>
<dbReference type="GO" id="GO:0000014">
    <property type="term" value="F:single-stranded DNA endodeoxyribonuclease activity"/>
    <property type="evidence" value="ECO:0007669"/>
    <property type="project" value="TreeGrafter"/>
</dbReference>
<keyword evidence="9 16" id="KW-0227">DNA damage</keyword>
<evidence type="ECO:0000256" key="12">
    <source>
        <dbReference type="ARBA" id="ARBA00023204"/>
    </source>
</evidence>